<sequence>MHASNDSFWQSITRHSRFRSCSVSVGCALR</sequence>
<dbReference type="EMBL" id="GBRH01176948">
    <property type="protein sequence ID" value="JAE20948.1"/>
    <property type="molecule type" value="Transcribed_RNA"/>
</dbReference>
<reference evidence="1" key="2">
    <citation type="journal article" date="2015" name="Data Brief">
        <title>Shoot transcriptome of the giant reed, Arundo donax.</title>
        <authorList>
            <person name="Barrero R.A."/>
            <person name="Guerrero F.D."/>
            <person name="Moolhuijzen P."/>
            <person name="Goolsby J.A."/>
            <person name="Tidwell J."/>
            <person name="Bellgard S.E."/>
            <person name="Bellgard M.I."/>
        </authorList>
    </citation>
    <scope>NUCLEOTIDE SEQUENCE</scope>
    <source>
        <tissue evidence="1">Shoot tissue taken approximately 20 cm above the soil surface</tissue>
    </source>
</reference>
<reference evidence="1" key="1">
    <citation type="submission" date="2014-09" db="EMBL/GenBank/DDBJ databases">
        <authorList>
            <person name="Magalhaes I.L.F."/>
            <person name="Oliveira U."/>
            <person name="Santos F.R."/>
            <person name="Vidigal T.H.D.A."/>
            <person name="Brescovit A.D."/>
            <person name="Santos A.J."/>
        </authorList>
    </citation>
    <scope>NUCLEOTIDE SEQUENCE</scope>
    <source>
        <tissue evidence="1">Shoot tissue taken approximately 20 cm above the soil surface</tissue>
    </source>
</reference>
<dbReference type="AlphaFoldDB" id="A0A0A9GJT8"/>
<evidence type="ECO:0000313" key="1">
    <source>
        <dbReference type="EMBL" id="JAE20948.1"/>
    </source>
</evidence>
<proteinExistence type="predicted"/>
<organism evidence="1">
    <name type="scientific">Arundo donax</name>
    <name type="common">Giant reed</name>
    <name type="synonym">Donax arundinaceus</name>
    <dbReference type="NCBI Taxonomy" id="35708"/>
    <lineage>
        <taxon>Eukaryota</taxon>
        <taxon>Viridiplantae</taxon>
        <taxon>Streptophyta</taxon>
        <taxon>Embryophyta</taxon>
        <taxon>Tracheophyta</taxon>
        <taxon>Spermatophyta</taxon>
        <taxon>Magnoliopsida</taxon>
        <taxon>Liliopsida</taxon>
        <taxon>Poales</taxon>
        <taxon>Poaceae</taxon>
        <taxon>PACMAD clade</taxon>
        <taxon>Arundinoideae</taxon>
        <taxon>Arundineae</taxon>
        <taxon>Arundo</taxon>
    </lineage>
</organism>
<accession>A0A0A9GJT8</accession>
<protein>
    <submittedName>
        <fullName evidence="1">Uncharacterized protein</fullName>
    </submittedName>
</protein>
<name>A0A0A9GJT8_ARUDO</name>